<dbReference type="EMBL" id="KR296692">
    <property type="protein sequence ID" value="AKJ73607.1"/>
    <property type="molecule type" value="Genomic_DNA"/>
</dbReference>
<name>A0A0N7CEJ6_9CAUD</name>
<keyword evidence="2" id="KW-1185">Reference proteome</keyword>
<protein>
    <submittedName>
        <fullName evidence="1">Uncharacterized protein</fullName>
    </submittedName>
</protein>
<proteinExistence type="predicted"/>
<evidence type="ECO:0000313" key="1">
    <source>
        <dbReference type="EMBL" id="AKJ73607.1"/>
    </source>
</evidence>
<organism evidence="1 2">
    <name type="scientific">Salmonella phage 38</name>
    <dbReference type="NCBI Taxonomy" id="1654891"/>
    <lineage>
        <taxon>Viruses</taxon>
        <taxon>Duplodnaviria</taxon>
        <taxon>Heunggongvirae</taxon>
        <taxon>Uroviricota</taxon>
        <taxon>Caudoviricetes</taxon>
        <taxon>Pantevenvirales</taxon>
        <taxon>Ackermannviridae</taxon>
        <taxon>Cvivirinae</taxon>
        <taxon>Kuttervirus</taxon>
        <taxon>Kuttervirus kv38</taxon>
    </lineage>
</organism>
<dbReference type="Proteomes" id="UP000201337">
    <property type="component" value="Segment"/>
</dbReference>
<accession>A0A0N7CEJ6</accession>
<reference evidence="1 2" key="1">
    <citation type="journal article" date="2016" name="Virus Genes">
        <title>Genomic characterization of Salmonella bacteriophages isolated from India.</title>
        <authorList>
            <person name="Karpe Y.A."/>
            <person name="Kanade G.D."/>
            <person name="Pingale K.D."/>
            <person name="Arankalle V.A."/>
            <person name="Banerjee K."/>
        </authorList>
    </citation>
    <scope>NUCLEOTIDE SEQUENCE [LARGE SCALE GENOMIC DNA]</scope>
</reference>
<evidence type="ECO:0000313" key="2">
    <source>
        <dbReference type="Proteomes" id="UP000201337"/>
    </source>
</evidence>
<dbReference type="KEGG" id="vg:26683715"/>
<gene>
    <name evidence="1" type="ORF">SP38_5</name>
</gene>
<sequence length="60" mass="6765">MSVKLTESLTLEQQQALLDEVVISAVKQGIIRDDTLLTRPEMIHHLVVCLGEANNPRKRL</sequence>
<dbReference type="OrthoDB" id="15834at10239"/>
<dbReference type="RefSeq" id="YP_009220749.1">
    <property type="nucleotide sequence ID" value="NC_029042.1"/>
</dbReference>
<dbReference type="GeneID" id="26683715"/>